<dbReference type="InterPro" id="IPR000551">
    <property type="entry name" value="MerR-type_HTH_dom"/>
</dbReference>
<dbReference type="InterPro" id="IPR047057">
    <property type="entry name" value="MerR_fam"/>
</dbReference>
<sequence>MPPLTRSIGQVLPLLKDDFPDVSISKIRFLESEGLVSPERSPSSGYRRYRESDITRLRYILQMQRDHYLPLKVIREHLDMIDRGMEPPKMDTPAPQAAPAERSPAPRQPVAAKPPLRLSREELLEASGLSEAALIELEKLMILMPRRGTNHYGRDAVTIAVVARRLAQYGMDARHMRVFKQAAEREVGLIQQAMTPVLRRNGGNREVEAEVIQLVAHAHAALMRTARRH</sequence>
<name>A0A255EJN1_9ACTN</name>
<dbReference type="Proteomes" id="UP000216300">
    <property type="component" value="Unassembled WGS sequence"/>
</dbReference>
<evidence type="ECO:0000256" key="2">
    <source>
        <dbReference type="SAM" id="MobiDB-lite"/>
    </source>
</evidence>
<feature type="domain" description="HTH merR-type" evidence="3">
    <location>
        <begin position="21"/>
        <end position="80"/>
    </location>
</feature>
<gene>
    <name evidence="4" type="ORF">CGZ91_06910</name>
</gene>
<dbReference type="EMBL" id="NMVJ01000006">
    <property type="protein sequence ID" value="OYN91181.1"/>
    <property type="molecule type" value="Genomic_DNA"/>
</dbReference>
<dbReference type="SUPFAM" id="SSF46955">
    <property type="entry name" value="Putative DNA-binding domain"/>
    <property type="match status" value="1"/>
</dbReference>
<dbReference type="GO" id="GO:0003700">
    <property type="term" value="F:DNA-binding transcription factor activity"/>
    <property type="evidence" value="ECO:0007669"/>
    <property type="project" value="InterPro"/>
</dbReference>
<dbReference type="RefSeq" id="WP_094453684.1">
    <property type="nucleotide sequence ID" value="NZ_NMVJ01000006.1"/>
</dbReference>
<dbReference type="AlphaFoldDB" id="A0A255EJN1"/>
<dbReference type="Pfam" id="PF13411">
    <property type="entry name" value="MerR_1"/>
    <property type="match status" value="1"/>
</dbReference>
<evidence type="ECO:0000259" key="3">
    <source>
        <dbReference type="PROSITE" id="PS50937"/>
    </source>
</evidence>
<protein>
    <recommendedName>
        <fullName evidence="3">HTH merR-type domain-containing protein</fullName>
    </recommendedName>
</protein>
<keyword evidence="1" id="KW-0238">DNA-binding</keyword>
<proteinExistence type="predicted"/>
<evidence type="ECO:0000313" key="4">
    <source>
        <dbReference type="EMBL" id="OYN91181.1"/>
    </source>
</evidence>
<dbReference type="Gene3D" id="1.10.1660.10">
    <property type="match status" value="1"/>
</dbReference>
<keyword evidence="5" id="KW-1185">Reference proteome</keyword>
<dbReference type="SMART" id="SM00422">
    <property type="entry name" value="HTH_MERR"/>
    <property type="match status" value="1"/>
</dbReference>
<dbReference type="InterPro" id="IPR009061">
    <property type="entry name" value="DNA-bd_dom_put_sf"/>
</dbReference>
<evidence type="ECO:0000256" key="1">
    <source>
        <dbReference type="ARBA" id="ARBA00023125"/>
    </source>
</evidence>
<accession>A0A255EJN1</accession>
<dbReference type="GO" id="GO:0003677">
    <property type="term" value="F:DNA binding"/>
    <property type="evidence" value="ECO:0007669"/>
    <property type="project" value="UniProtKB-KW"/>
</dbReference>
<dbReference type="CDD" id="cd00592">
    <property type="entry name" value="HTH_MerR-like"/>
    <property type="match status" value="1"/>
</dbReference>
<dbReference type="OrthoDB" id="3191171at2"/>
<evidence type="ECO:0000313" key="5">
    <source>
        <dbReference type="Proteomes" id="UP000216300"/>
    </source>
</evidence>
<feature type="region of interest" description="Disordered" evidence="2">
    <location>
        <begin position="83"/>
        <end position="116"/>
    </location>
</feature>
<dbReference type="PROSITE" id="PS50937">
    <property type="entry name" value="HTH_MERR_2"/>
    <property type="match status" value="1"/>
</dbReference>
<dbReference type="PANTHER" id="PTHR30204:SF89">
    <property type="entry name" value="HTH MERR-TYPE DOMAIN-CONTAINING PROTEIN"/>
    <property type="match status" value="1"/>
</dbReference>
<organism evidence="4 5">
    <name type="scientific">Parenemella sanctibonifatiensis</name>
    <dbReference type="NCBI Taxonomy" id="2016505"/>
    <lineage>
        <taxon>Bacteria</taxon>
        <taxon>Bacillati</taxon>
        <taxon>Actinomycetota</taxon>
        <taxon>Actinomycetes</taxon>
        <taxon>Propionibacteriales</taxon>
        <taxon>Propionibacteriaceae</taxon>
        <taxon>Parenemella</taxon>
    </lineage>
</organism>
<reference evidence="4 5" key="1">
    <citation type="submission" date="2017-07" db="EMBL/GenBank/DDBJ databases">
        <title>Draft whole genome sequences of clinical Proprionibacteriaceae strains.</title>
        <authorList>
            <person name="Bernier A.-M."/>
            <person name="Bernard K."/>
            <person name="Domingo M.-C."/>
        </authorList>
    </citation>
    <scope>NUCLEOTIDE SEQUENCE [LARGE SCALE GENOMIC DNA]</scope>
    <source>
        <strain evidence="4 5">NML 150081</strain>
    </source>
</reference>
<comment type="caution">
    <text evidence="4">The sequence shown here is derived from an EMBL/GenBank/DDBJ whole genome shotgun (WGS) entry which is preliminary data.</text>
</comment>
<dbReference type="PANTHER" id="PTHR30204">
    <property type="entry name" value="REDOX-CYCLING DRUG-SENSING TRANSCRIPTIONAL ACTIVATOR SOXR"/>
    <property type="match status" value="1"/>
</dbReference>